<evidence type="ECO:0000259" key="5">
    <source>
        <dbReference type="PROSITE" id="PS50977"/>
    </source>
</evidence>
<evidence type="ECO:0000256" key="1">
    <source>
        <dbReference type="ARBA" id="ARBA00023015"/>
    </source>
</evidence>
<name>A0ABR5VIC2_MARGR</name>
<comment type="caution">
    <text evidence="6">The sequence shown here is derived from an EMBL/GenBank/DDBJ whole genome shotgun (WGS) entry which is preliminary data.</text>
</comment>
<keyword evidence="2 4" id="KW-0238">DNA-binding</keyword>
<reference evidence="6 7" key="1">
    <citation type="submission" date="2016-02" db="EMBL/GenBank/DDBJ databases">
        <title>Genome sequence of Marichromatium gracile YL-28, a purple sulfur bacterium.</title>
        <authorList>
            <person name="Zhao C."/>
            <person name="Hong X."/>
            <person name="Chen S."/>
            <person name="Yang S."/>
        </authorList>
    </citation>
    <scope>NUCLEOTIDE SEQUENCE [LARGE SCALE GENOMIC DNA]</scope>
    <source>
        <strain evidence="6 7">YL28</strain>
    </source>
</reference>
<keyword evidence="1" id="KW-0805">Transcription regulation</keyword>
<dbReference type="PANTHER" id="PTHR47506:SF1">
    <property type="entry name" value="HTH-TYPE TRANSCRIPTIONAL REGULATOR YJDC"/>
    <property type="match status" value="1"/>
</dbReference>
<gene>
    <name evidence="6" type="ORF">AY586_10370</name>
</gene>
<evidence type="ECO:0000256" key="3">
    <source>
        <dbReference type="ARBA" id="ARBA00023163"/>
    </source>
</evidence>
<organism evidence="6 7">
    <name type="scientific">Marichromatium gracile</name>
    <name type="common">Chromatium gracile</name>
    <dbReference type="NCBI Taxonomy" id="1048"/>
    <lineage>
        <taxon>Bacteria</taxon>
        <taxon>Pseudomonadati</taxon>
        <taxon>Pseudomonadota</taxon>
        <taxon>Gammaproteobacteria</taxon>
        <taxon>Chromatiales</taxon>
        <taxon>Chromatiaceae</taxon>
        <taxon>Marichromatium</taxon>
    </lineage>
</organism>
<dbReference type="Gene3D" id="1.10.357.10">
    <property type="entry name" value="Tetracycline Repressor, domain 2"/>
    <property type="match status" value="1"/>
</dbReference>
<protein>
    <recommendedName>
        <fullName evidence="5">HTH tetR-type domain-containing protein</fullName>
    </recommendedName>
</protein>
<dbReference type="InterPro" id="IPR009057">
    <property type="entry name" value="Homeodomain-like_sf"/>
</dbReference>
<dbReference type="InterPro" id="IPR001647">
    <property type="entry name" value="HTH_TetR"/>
</dbReference>
<dbReference type="SUPFAM" id="SSF48498">
    <property type="entry name" value="Tetracyclin repressor-like, C-terminal domain"/>
    <property type="match status" value="1"/>
</dbReference>
<keyword evidence="3" id="KW-0804">Transcription</keyword>
<evidence type="ECO:0000256" key="4">
    <source>
        <dbReference type="PROSITE-ProRule" id="PRU00335"/>
    </source>
</evidence>
<dbReference type="RefSeq" id="WP_062273578.1">
    <property type="nucleotide sequence ID" value="NZ_LSYU01000035.1"/>
</dbReference>
<keyword evidence="7" id="KW-1185">Reference proteome</keyword>
<dbReference type="Proteomes" id="UP000075766">
    <property type="component" value="Unassembled WGS sequence"/>
</dbReference>
<dbReference type="PROSITE" id="PS50977">
    <property type="entry name" value="HTH_TETR_2"/>
    <property type="match status" value="1"/>
</dbReference>
<dbReference type="PANTHER" id="PTHR47506">
    <property type="entry name" value="TRANSCRIPTIONAL REGULATORY PROTEIN"/>
    <property type="match status" value="1"/>
</dbReference>
<dbReference type="PRINTS" id="PR00455">
    <property type="entry name" value="HTHTETR"/>
</dbReference>
<evidence type="ECO:0000313" key="7">
    <source>
        <dbReference type="Proteomes" id="UP000075766"/>
    </source>
</evidence>
<feature type="DNA-binding region" description="H-T-H motif" evidence="4">
    <location>
        <begin position="30"/>
        <end position="49"/>
    </location>
</feature>
<feature type="domain" description="HTH tetR-type" evidence="5">
    <location>
        <begin position="7"/>
        <end position="67"/>
    </location>
</feature>
<dbReference type="Pfam" id="PF00440">
    <property type="entry name" value="TetR_N"/>
    <property type="match status" value="1"/>
</dbReference>
<sequence>MHSAKALKTRARILETATALFHSDGYHTTGIDRIIATAEVSKGSFFYHFRNKEALASAVLAHDLDEALSEFGLADGRAPEGEPRHALLALLATMAARMSRPDAQGRPRGCLFGNLAAELSLEPGPLHQEVRAALERLRALIAELLRGAQQRQEIMTTEPPERLAGMILSLLEGAALLDKSAQRTAELPRALHFIEQRLLD</sequence>
<dbReference type="SUPFAM" id="SSF46689">
    <property type="entry name" value="Homeodomain-like"/>
    <property type="match status" value="1"/>
</dbReference>
<dbReference type="EMBL" id="LSYU01000035">
    <property type="protein sequence ID" value="KXX65332.1"/>
    <property type="molecule type" value="Genomic_DNA"/>
</dbReference>
<dbReference type="InterPro" id="IPR011075">
    <property type="entry name" value="TetR_C"/>
</dbReference>
<accession>A0ABR5VIC2</accession>
<proteinExistence type="predicted"/>
<dbReference type="InterPro" id="IPR036271">
    <property type="entry name" value="Tet_transcr_reg_TetR-rel_C_sf"/>
</dbReference>
<dbReference type="Pfam" id="PF16925">
    <property type="entry name" value="TetR_C_13"/>
    <property type="match status" value="1"/>
</dbReference>
<evidence type="ECO:0000256" key="2">
    <source>
        <dbReference type="ARBA" id="ARBA00023125"/>
    </source>
</evidence>
<evidence type="ECO:0000313" key="6">
    <source>
        <dbReference type="EMBL" id="KXX65332.1"/>
    </source>
</evidence>